<reference evidence="2" key="1">
    <citation type="submission" date="2017-02" db="EMBL/GenBank/DDBJ databases">
        <authorList>
            <person name="Varghese N."/>
            <person name="Submissions S."/>
        </authorList>
    </citation>
    <scope>NUCLEOTIDE SEQUENCE [LARGE SCALE GENOMIC DNA]</scope>
    <source>
        <strain evidence="2">DSM 23546</strain>
    </source>
</reference>
<organism evidence="1 2">
    <name type="scientific">Maribacter arcticus</name>
    <dbReference type="NCBI Taxonomy" id="561365"/>
    <lineage>
        <taxon>Bacteria</taxon>
        <taxon>Pseudomonadati</taxon>
        <taxon>Bacteroidota</taxon>
        <taxon>Flavobacteriia</taxon>
        <taxon>Flavobacteriales</taxon>
        <taxon>Flavobacteriaceae</taxon>
        <taxon>Maribacter</taxon>
    </lineage>
</organism>
<dbReference type="STRING" id="561365.SAMN05660866_00182"/>
<proteinExistence type="predicted"/>
<accession>A0A1T4ZRW9</accession>
<protein>
    <submittedName>
        <fullName evidence="1">Uncharacterized protein</fullName>
    </submittedName>
</protein>
<evidence type="ECO:0000313" key="1">
    <source>
        <dbReference type="EMBL" id="SKB25317.1"/>
    </source>
</evidence>
<evidence type="ECO:0000313" key="2">
    <source>
        <dbReference type="Proteomes" id="UP000190339"/>
    </source>
</evidence>
<dbReference type="Proteomes" id="UP000190339">
    <property type="component" value="Unassembled WGS sequence"/>
</dbReference>
<name>A0A1T4ZRW9_9FLAO</name>
<keyword evidence="2" id="KW-1185">Reference proteome</keyword>
<sequence length="41" mass="4712">MKYDVSSNWAEASYQQLLWKINTIKANLINGFTNAASFLFL</sequence>
<dbReference type="EMBL" id="FUYL01000001">
    <property type="protein sequence ID" value="SKB25317.1"/>
    <property type="molecule type" value="Genomic_DNA"/>
</dbReference>
<gene>
    <name evidence="1" type="ORF">SAMN05660866_00182</name>
</gene>
<dbReference type="AlphaFoldDB" id="A0A1T4ZRW9"/>